<dbReference type="Pfam" id="PF01541">
    <property type="entry name" value="GIY-YIG"/>
    <property type="match status" value="1"/>
</dbReference>
<dbReference type="Proteomes" id="UP000230767">
    <property type="component" value="Unassembled WGS sequence"/>
</dbReference>
<dbReference type="EMBL" id="PFLW01000067">
    <property type="protein sequence ID" value="PIY88803.1"/>
    <property type="molecule type" value="Genomic_DNA"/>
</dbReference>
<protein>
    <recommendedName>
        <fullName evidence="2">GIY-YIG domain-containing protein</fullName>
    </recommendedName>
</protein>
<dbReference type="PROSITE" id="PS50164">
    <property type="entry name" value="GIY_YIG"/>
    <property type="match status" value="1"/>
</dbReference>
<evidence type="ECO:0000313" key="4">
    <source>
        <dbReference type="Proteomes" id="UP000230767"/>
    </source>
</evidence>
<proteinExistence type="inferred from homology"/>
<dbReference type="InterPro" id="IPR000305">
    <property type="entry name" value="GIY-YIG_endonuc"/>
</dbReference>
<dbReference type="PANTHER" id="PTHR34477:SF1">
    <property type="entry name" value="UPF0213 PROTEIN YHBQ"/>
    <property type="match status" value="1"/>
</dbReference>
<accession>A0A2M7R5V6</accession>
<comment type="caution">
    <text evidence="3">The sequence shown here is derived from an EMBL/GenBank/DDBJ whole genome shotgun (WGS) entry which is preliminary data.</text>
</comment>
<dbReference type="Gene3D" id="3.40.1440.10">
    <property type="entry name" value="GIY-YIG endonuclease"/>
    <property type="match status" value="1"/>
</dbReference>
<evidence type="ECO:0000259" key="2">
    <source>
        <dbReference type="PROSITE" id="PS50164"/>
    </source>
</evidence>
<name>A0A2M7R5V6_9BACT</name>
<reference evidence="4" key="1">
    <citation type="submission" date="2017-09" db="EMBL/GenBank/DDBJ databases">
        <title>Depth-based differentiation of microbial function through sediment-hosted aquifers and enrichment of novel symbionts in the deep terrestrial subsurface.</title>
        <authorList>
            <person name="Probst A.J."/>
            <person name="Ladd B."/>
            <person name="Jarett J.K."/>
            <person name="Geller-Mcgrath D.E."/>
            <person name="Sieber C.M.K."/>
            <person name="Emerson J.B."/>
            <person name="Anantharaman K."/>
            <person name="Thomas B.C."/>
            <person name="Malmstrom R."/>
            <person name="Stieglmeier M."/>
            <person name="Klingl A."/>
            <person name="Woyke T."/>
            <person name="Ryan C.M."/>
            <person name="Banfield J.F."/>
        </authorList>
    </citation>
    <scope>NUCLEOTIDE SEQUENCE [LARGE SCALE GENOMIC DNA]</scope>
</reference>
<dbReference type="CDD" id="cd10456">
    <property type="entry name" value="GIY-YIG_UPF0213"/>
    <property type="match status" value="1"/>
</dbReference>
<organism evidence="3 4">
    <name type="scientific">Candidatus Nealsonbacteria bacterium CG_4_10_14_0_8_um_filter_37_14</name>
    <dbReference type="NCBI Taxonomy" id="1974684"/>
    <lineage>
        <taxon>Bacteria</taxon>
        <taxon>Candidatus Nealsoniibacteriota</taxon>
    </lineage>
</organism>
<evidence type="ECO:0000313" key="3">
    <source>
        <dbReference type="EMBL" id="PIY88803.1"/>
    </source>
</evidence>
<evidence type="ECO:0000256" key="1">
    <source>
        <dbReference type="ARBA" id="ARBA00007435"/>
    </source>
</evidence>
<dbReference type="PANTHER" id="PTHR34477">
    <property type="entry name" value="UPF0213 PROTEIN YHBQ"/>
    <property type="match status" value="1"/>
</dbReference>
<feature type="domain" description="GIY-YIG" evidence="2">
    <location>
        <begin position="2"/>
        <end position="78"/>
    </location>
</feature>
<sequence length="85" mass="9997">MRSWYIYLAKAKTGRYYTGITTAPQGRIIKHNKGKGSRLARQQGPFVLIYTSKPFPNKSEARKREIQIKGWSRRKKEKLINGEWK</sequence>
<gene>
    <name evidence="3" type="ORF">COY73_02695</name>
</gene>
<dbReference type="AlphaFoldDB" id="A0A2M7R5V6"/>
<dbReference type="InterPro" id="IPR035901">
    <property type="entry name" value="GIY-YIG_endonuc_sf"/>
</dbReference>
<comment type="similarity">
    <text evidence="1">Belongs to the UPF0213 family.</text>
</comment>
<dbReference type="SUPFAM" id="SSF82771">
    <property type="entry name" value="GIY-YIG endonuclease"/>
    <property type="match status" value="1"/>
</dbReference>
<dbReference type="InterPro" id="IPR050190">
    <property type="entry name" value="UPF0213_domain"/>
</dbReference>